<gene>
    <name evidence="2" type="ORF">PAMC26577_14695</name>
</gene>
<comment type="caution">
    <text evidence="2">The sequence shown here is derived from an EMBL/GenBank/DDBJ whole genome shotgun (WGS) entry which is preliminary data.</text>
</comment>
<dbReference type="AlphaFoldDB" id="A0A242MT35"/>
<feature type="signal peptide" evidence="1">
    <location>
        <begin position="1"/>
        <end position="23"/>
    </location>
</feature>
<evidence type="ECO:0000313" key="2">
    <source>
        <dbReference type="EMBL" id="OTP74542.1"/>
    </source>
</evidence>
<keyword evidence="1" id="KW-0732">Signal</keyword>
<dbReference type="Proteomes" id="UP000195221">
    <property type="component" value="Unassembled WGS sequence"/>
</dbReference>
<evidence type="ECO:0000313" key="3">
    <source>
        <dbReference type="Proteomes" id="UP000195221"/>
    </source>
</evidence>
<accession>A0A242MT35</accession>
<sequence length="46" mass="5267">MKKIALTLTVAISTFCAVAPAFAADNHHHRECHKVKVHHHWVNRCH</sequence>
<protein>
    <submittedName>
        <fullName evidence="2">Uncharacterized protein</fullName>
    </submittedName>
</protein>
<proteinExistence type="predicted"/>
<dbReference type="EMBL" id="NBTZ01000060">
    <property type="protein sequence ID" value="OTP74542.1"/>
    <property type="molecule type" value="Genomic_DNA"/>
</dbReference>
<reference evidence="2 3" key="1">
    <citation type="submission" date="2017-03" db="EMBL/GenBank/DDBJ databases">
        <title>Genome analysis of strain PAMC 26577.</title>
        <authorList>
            <person name="Oh H.-M."/>
            <person name="Yang J.-A."/>
        </authorList>
    </citation>
    <scope>NUCLEOTIDE SEQUENCE [LARGE SCALE GENOMIC DNA]</scope>
    <source>
        <strain evidence="2 3">PAMC 26577</strain>
    </source>
</reference>
<evidence type="ECO:0000256" key="1">
    <source>
        <dbReference type="SAM" id="SignalP"/>
    </source>
</evidence>
<name>A0A242MT35_CABSO</name>
<feature type="chain" id="PRO_5013235599" evidence="1">
    <location>
        <begin position="24"/>
        <end position="46"/>
    </location>
</feature>
<organism evidence="2 3">
    <name type="scientific">Caballeronia sordidicola</name>
    <name type="common">Burkholderia sordidicola</name>
    <dbReference type="NCBI Taxonomy" id="196367"/>
    <lineage>
        <taxon>Bacteria</taxon>
        <taxon>Pseudomonadati</taxon>
        <taxon>Pseudomonadota</taxon>
        <taxon>Betaproteobacteria</taxon>
        <taxon>Burkholderiales</taxon>
        <taxon>Burkholderiaceae</taxon>
        <taxon>Caballeronia</taxon>
    </lineage>
</organism>